<sequence>MNADEIRKEVIADLGRLTHDPLGFVMWAFPWGVEGTSLADEDGPDTWQREQLELIGSRLRDDPFKVIQDATASGHGIGKSSQVAWLILWALMTHEDTRGVVTANTEGQLRTKTWPELAKWYSLLQFDCLRELFVMEATSIHSTQAGHERNWRIDAIPWSERNTEAFAGLHNAGKRTILLFDEASSIIDAIWDTASGGLTDAKTEIVWLAYGNPTRNTGRFREVIVGRYRNHWSHRMIDGRTAKRTNKDQLQAWIDAYGADSDFVRVRVLGQFPRAGSMQFISSEIVQNARKREVSALPSDPLVFGLDCARFGDDHSTLALRRGRDARSLAWKRWNDVDAMTLASEVALEAQRWNPQMICVDAGNIGAAVVDRLRQLNVQNVVEVWFGAKGREADWASGVRVQTINRRAEMWTSMRAWLETGAIPDCDDLEADLTGPEYGYAADQVSIQLEKKKDMKARGLPSPDDADALALTFAEPVLPVDGGFYGYGTEAHCTDPVYRSDVRRKPVDRYAELDG</sequence>
<dbReference type="EMBL" id="JABWTA010000001">
    <property type="protein sequence ID" value="NVE93379.1"/>
    <property type="molecule type" value="Genomic_DNA"/>
</dbReference>
<gene>
    <name evidence="1" type="ORF">HUO12_00545</name>
</gene>
<dbReference type="Gene3D" id="3.40.50.300">
    <property type="entry name" value="P-loop containing nucleotide triphosphate hydrolases"/>
    <property type="match status" value="1"/>
</dbReference>
<protein>
    <submittedName>
        <fullName evidence="1">Terminase</fullName>
    </submittedName>
</protein>
<dbReference type="InterPro" id="IPR027417">
    <property type="entry name" value="P-loop_NTPase"/>
</dbReference>
<comment type="caution">
    <text evidence="1">The sequence shown here is derived from an EMBL/GenBank/DDBJ whole genome shotgun (WGS) entry which is preliminary data.</text>
</comment>
<reference evidence="1 2" key="1">
    <citation type="submission" date="2020-06" db="EMBL/GenBank/DDBJ databases">
        <title>Altererythrobacter lutimaris sp. nov., a marine bacterium isolated from a tidal flat.</title>
        <authorList>
            <person name="Kim D."/>
            <person name="Yoo Y."/>
            <person name="Kim J.-J."/>
        </authorList>
    </citation>
    <scope>NUCLEOTIDE SEQUENCE [LARGE SCALE GENOMIC DNA]</scope>
    <source>
        <strain evidence="1 2">JGD-16</strain>
    </source>
</reference>
<evidence type="ECO:0000313" key="1">
    <source>
        <dbReference type="EMBL" id="NVE93379.1"/>
    </source>
</evidence>
<proteinExistence type="predicted"/>
<keyword evidence="2" id="KW-1185">Reference proteome</keyword>
<organism evidence="1 2">
    <name type="scientific">Altererythrobacter lutimaris</name>
    <dbReference type="NCBI Taxonomy" id="2743979"/>
    <lineage>
        <taxon>Bacteria</taxon>
        <taxon>Pseudomonadati</taxon>
        <taxon>Pseudomonadota</taxon>
        <taxon>Alphaproteobacteria</taxon>
        <taxon>Sphingomonadales</taxon>
        <taxon>Erythrobacteraceae</taxon>
        <taxon>Altererythrobacter</taxon>
    </lineage>
</organism>
<evidence type="ECO:0000313" key="2">
    <source>
        <dbReference type="Proteomes" id="UP000546031"/>
    </source>
</evidence>
<accession>A0A850H6H9</accession>
<dbReference type="AlphaFoldDB" id="A0A850H6H9"/>
<dbReference type="Proteomes" id="UP000546031">
    <property type="component" value="Unassembled WGS sequence"/>
</dbReference>
<name>A0A850H6H9_9SPHN</name>
<dbReference type="RefSeq" id="WP_176271751.1">
    <property type="nucleotide sequence ID" value="NZ_JABWTA010000001.1"/>
</dbReference>
<dbReference type="Gene3D" id="3.30.420.240">
    <property type="match status" value="1"/>
</dbReference>